<dbReference type="Pfam" id="PF24580">
    <property type="entry name" value="DUF7607"/>
    <property type="match status" value="1"/>
</dbReference>
<name>A0A6A6TBN8_9PLEO</name>
<feature type="compositionally biased region" description="Basic and acidic residues" evidence="1">
    <location>
        <begin position="119"/>
        <end position="133"/>
    </location>
</feature>
<dbReference type="EMBL" id="MU004325">
    <property type="protein sequence ID" value="KAF2657395.1"/>
    <property type="molecule type" value="Genomic_DNA"/>
</dbReference>
<feature type="region of interest" description="Disordered" evidence="1">
    <location>
        <begin position="181"/>
        <end position="220"/>
    </location>
</feature>
<dbReference type="AlphaFoldDB" id="A0A6A6TBN8"/>
<protein>
    <recommendedName>
        <fullName evidence="2">DUF7607 domain-containing protein</fullName>
    </recommendedName>
</protein>
<evidence type="ECO:0000259" key="2">
    <source>
        <dbReference type="Pfam" id="PF24580"/>
    </source>
</evidence>
<feature type="region of interest" description="Disordered" evidence="1">
    <location>
        <begin position="649"/>
        <end position="707"/>
    </location>
</feature>
<feature type="compositionally biased region" description="Basic and acidic residues" evidence="1">
    <location>
        <begin position="672"/>
        <end position="685"/>
    </location>
</feature>
<sequence length="707" mass="79301">MSANDPWTWSMETVIAQLCRSPMHFRAAGCSPIDWPPFAALADKLRAQGINGASLLTDTTDVLLLNSFGISALGQRRALLIVVELLRSRSSMYHEHCATTGVRALSLEGEASHTIRQQHGTDQDNTHVTEDSGRKRRKVHVSAAPLQSEKHGNLQYSKQPAGNEWDYLLSRYQDEDDYLIDDDNEHDIDKDGDSETEHDNSSEGGQIEESDVHPQGQRPNKLSHDQIVDIVNDEIAQITNGWYPGKLGDDDQSSDGDHLDAIAWDAHALWHELRAQNTEERTRVLENTKANIELYGNKVDVLCEGILKSDWRTEAAVRQQCRTLEVMVGWLEQEKWELSVYVMETAPQQIDVTNFQIQEMSEDIAHQPHPRAPIANSTEIIDLGSGSDSDTSESAEEAHQDNHMQDDYLVVNAGPSQHDPSDYVPLDAVMDSPQPVMLSIEPTNDLTHQLVTAANSVHSSQTPSTNTPRKRVPPPISLSPPPPQPSIRRLDSPSEASFATVSKWSWPELTGSRDRKRIVMKVLAEMSPDDLALIRARTTSVSKHDLLAEIPDCVAMLIRDDRKIPGVLPRDLVKIVKFTKLFLSWWLGDDFFKFGKNKGLTRERLETLTKEFKHIEDPETFYNWLVYVLGHTFSEEALRRPGQPSQAEIIVISDDENPASVPSRVRRKRKEKDRGGNDRGGNKANERRKRGRASDTFSAVTLRGGGS</sequence>
<keyword evidence="4" id="KW-1185">Reference proteome</keyword>
<dbReference type="OrthoDB" id="3533395at2759"/>
<evidence type="ECO:0000256" key="1">
    <source>
        <dbReference type="SAM" id="MobiDB-lite"/>
    </source>
</evidence>
<feature type="compositionally biased region" description="Polar residues" evidence="1">
    <location>
        <begin position="454"/>
        <end position="467"/>
    </location>
</feature>
<accession>A0A6A6TBN8</accession>
<dbReference type="InterPro" id="IPR056026">
    <property type="entry name" value="DUF7607"/>
</dbReference>
<feature type="region of interest" description="Disordered" evidence="1">
    <location>
        <begin position="381"/>
        <end position="400"/>
    </location>
</feature>
<feature type="compositionally biased region" description="Basic and acidic residues" evidence="1">
    <location>
        <begin position="187"/>
        <end position="201"/>
    </location>
</feature>
<feature type="domain" description="DUF7607" evidence="2">
    <location>
        <begin position="225"/>
        <end position="347"/>
    </location>
</feature>
<evidence type="ECO:0000313" key="4">
    <source>
        <dbReference type="Proteomes" id="UP000799324"/>
    </source>
</evidence>
<evidence type="ECO:0000313" key="3">
    <source>
        <dbReference type="EMBL" id="KAF2657395.1"/>
    </source>
</evidence>
<feature type="region of interest" description="Disordered" evidence="1">
    <location>
        <begin position="115"/>
        <end position="159"/>
    </location>
</feature>
<dbReference type="Proteomes" id="UP000799324">
    <property type="component" value="Unassembled WGS sequence"/>
</dbReference>
<feature type="compositionally biased region" description="Pro residues" evidence="1">
    <location>
        <begin position="473"/>
        <end position="485"/>
    </location>
</feature>
<reference evidence="3" key="1">
    <citation type="journal article" date="2020" name="Stud. Mycol.">
        <title>101 Dothideomycetes genomes: a test case for predicting lifestyles and emergence of pathogens.</title>
        <authorList>
            <person name="Haridas S."/>
            <person name="Albert R."/>
            <person name="Binder M."/>
            <person name="Bloem J."/>
            <person name="Labutti K."/>
            <person name="Salamov A."/>
            <person name="Andreopoulos B."/>
            <person name="Baker S."/>
            <person name="Barry K."/>
            <person name="Bills G."/>
            <person name="Bluhm B."/>
            <person name="Cannon C."/>
            <person name="Castanera R."/>
            <person name="Culley D."/>
            <person name="Daum C."/>
            <person name="Ezra D."/>
            <person name="Gonzalez J."/>
            <person name="Henrissat B."/>
            <person name="Kuo A."/>
            <person name="Liang C."/>
            <person name="Lipzen A."/>
            <person name="Lutzoni F."/>
            <person name="Magnuson J."/>
            <person name="Mondo S."/>
            <person name="Nolan M."/>
            <person name="Ohm R."/>
            <person name="Pangilinan J."/>
            <person name="Park H.-J."/>
            <person name="Ramirez L."/>
            <person name="Alfaro M."/>
            <person name="Sun H."/>
            <person name="Tritt A."/>
            <person name="Yoshinaga Y."/>
            <person name="Zwiers L.-H."/>
            <person name="Turgeon B."/>
            <person name="Goodwin S."/>
            <person name="Spatafora J."/>
            <person name="Crous P."/>
            <person name="Grigoriev I."/>
        </authorList>
    </citation>
    <scope>NUCLEOTIDE SEQUENCE</scope>
    <source>
        <strain evidence="3">CBS 122681</strain>
    </source>
</reference>
<gene>
    <name evidence="3" type="ORF">K491DRAFT_777169</name>
</gene>
<proteinExistence type="predicted"/>
<organism evidence="3 4">
    <name type="scientific">Lophiostoma macrostomum CBS 122681</name>
    <dbReference type="NCBI Taxonomy" id="1314788"/>
    <lineage>
        <taxon>Eukaryota</taxon>
        <taxon>Fungi</taxon>
        <taxon>Dikarya</taxon>
        <taxon>Ascomycota</taxon>
        <taxon>Pezizomycotina</taxon>
        <taxon>Dothideomycetes</taxon>
        <taxon>Pleosporomycetidae</taxon>
        <taxon>Pleosporales</taxon>
        <taxon>Lophiostomataceae</taxon>
        <taxon>Lophiostoma</taxon>
    </lineage>
</organism>
<feature type="region of interest" description="Disordered" evidence="1">
    <location>
        <begin position="454"/>
        <end position="492"/>
    </location>
</feature>